<proteinExistence type="predicted"/>
<dbReference type="Proteomes" id="UP000215914">
    <property type="component" value="Unassembled WGS sequence"/>
</dbReference>
<accession>A0A9K3JDR7</accession>
<sequence length="49" mass="5791">MKTDFVGDLSEFSYTFPTQTNLSFFCHKTKTLYNTSEFHRKCVAIFVCR</sequence>
<reference evidence="1" key="1">
    <citation type="journal article" date="2017" name="Nature">
        <title>The sunflower genome provides insights into oil metabolism, flowering and Asterid evolution.</title>
        <authorList>
            <person name="Badouin H."/>
            <person name="Gouzy J."/>
            <person name="Grassa C.J."/>
            <person name="Murat F."/>
            <person name="Staton S.E."/>
            <person name="Cottret L."/>
            <person name="Lelandais-Briere C."/>
            <person name="Owens G.L."/>
            <person name="Carrere S."/>
            <person name="Mayjonade B."/>
            <person name="Legrand L."/>
            <person name="Gill N."/>
            <person name="Kane N.C."/>
            <person name="Bowers J.E."/>
            <person name="Hubner S."/>
            <person name="Bellec A."/>
            <person name="Berard A."/>
            <person name="Berges H."/>
            <person name="Blanchet N."/>
            <person name="Boniface M.C."/>
            <person name="Brunel D."/>
            <person name="Catrice O."/>
            <person name="Chaidir N."/>
            <person name="Claudel C."/>
            <person name="Donnadieu C."/>
            <person name="Faraut T."/>
            <person name="Fievet G."/>
            <person name="Helmstetter N."/>
            <person name="King M."/>
            <person name="Knapp S.J."/>
            <person name="Lai Z."/>
            <person name="Le Paslier M.C."/>
            <person name="Lippi Y."/>
            <person name="Lorenzon L."/>
            <person name="Mandel J.R."/>
            <person name="Marage G."/>
            <person name="Marchand G."/>
            <person name="Marquand E."/>
            <person name="Bret-Mestries E."/>
            <person name="Morien E."/>
            <person name="Nambeesan S."/>
            <person name="Nguyen T."/>
            <person name="Pegot-Espagnet P."/>
            <person name="Pouilly N."/>
            <person name="Raftis F."/>
            <person name="Sallet E."/>
            <person name="Schiex T."/>
            <person name="Thomas J."/>
            <person name="Vandecasteele C."/>
            <person name="Vares D."/>
            <person name="Vear F."/>
            <person name="Vautrin S."/>
            <person name="Crespi M."/>
            <person name="Mangin B."/>
            <person name="Burke J.M."/>
            <person name="Salse J."/>
            <person name="Munos S."/>
            <person name="Vincourt P."/>
            <person name="Rieseberg L.H."/>
            <person name="Langlade N.B."/>
        </authorList>
    </citation>
    <scope>NUCLEOTIDE SEQUENCE</scope>
    <source>
        <tissue evidence="1">Leaves</tissue>
    </source>
</reference>
<reference evidence="1" key="2">
    <citation type="submission" date="2020-06" db="EMBL/GenBank/DDBJ databases">
        <title>Helianthus annuus Genome sequencing and assembly Release 2.</title>
        <authorList>
            <person name="Gouzy J."/>
            <person name="Langlade N."/>
            <person name="Munos S."/>
        </authorList>
    </citation>
    <scope>NUCLEOTIDE SEQUENCE</scope>
    <source>
        <tissue evidence="1">Leaves</tissue>
    </source>
</reference>
<protein>
    <submittedName>
        <fullName evidence="1">Uncharacterized protein</fullName>
    </submittedName>
</protein>
<name>A0A9K3JDR7_HELAN</name>
<keyword evidence="2" id="KW-1185">Reference proteome</keyword>
<evidence type="ECO:0000313" key="1">
    <source>
        <dbReference type="EMBL" id="KAF5813062.1"/>
    </source>
</evidence>
<dbReference type="Gramene" id="mRNA:HanXRQr2_Chr03g0093861">
    <property type="protein sequence ID" value="CDS:HanXRQr2_Chr03g0093861.1"/>
    <property type="gene ID" value="HanXRQr2_Chr03g0093861"/>
</dbReference>
<evidence type="ECO:0000313" key="2">
    <source>
        <dbReference type="Proteomes" id="UP000215914"/>
    </source>
</evidence>
<gene>
    <name evidence="1" type="ORF">HanXRQr2_Chr03g0093861</name>
</gene>
<dbReference type="EMBL" id="MNCJ02000318">
    <property type="protein sequence ID" value="KAF5813062.1"/>
    <property type="molecule type" value="Genomic_DNA"/>
</dbReference>
<comment type="caution">
    <text evidence="1">The sequence shown here is derived from an EMBL/GenBank/DDBJ whole genome shotgun (WGS) entry which is preliminary data.</text>
</comment>
<organism evidence="1 2">
    <name type="scientific">Helianthus annuus</name>
    <name type="common">Common sunflower</name>
    <dbReference type="NCBI Taxonomy" id="4232"/>
    <lineage>
        <taxon>Eukaryota</taxon>
        <taxon>Viridiplantae</taxon>
        <taxon>Streptophyta</taxon>
        <taxon>Embryophyta</taxon>
        <taxon>Tracheophyta</taxon>
        <taxon>Spermatophyta</taxon>
        <taxon>Magnoliopsida</taxon>
        <taxon>eudicotyledons</taxon>
        <taxon>Gunneridae</taxon>
        <taxon>Pentapetalae</taxon>
        <taxon>asterids</taxon>
        <taxon>campanulids</taxon>
        <taxon>Asterales</taxon>
        <taxon>Asteraceae</taxon>
        <taxon>Asteroideae</taxon>
        <taxon>Heliantheae alliance</taxon>
        <taxon>Heliantheae</taxon>
        <taxon>Helianthus</taxon>
    </lineage>
</organism>
<dbReference type="AlphaFoldDB" id="A0A9K3JDR7"/>